<dbReference type="AlphaFoldDB" id="A0A7J7MIG9"/>
<name>A0A7J7MIG9_9MAGN</name>
<organism evidence="1 2">
    <name type="scientific">Kingdonia uniflora</name>
    <dbReference type="NCBI Taxonomy" id="39325"/>
    <lineage>
        <taxon>Eukaryota</taxon>
        <taxon>Viridiplantae</taxon>
        <taxon>Streptophyta</taxon>
        <taxon>Embryophyta</taxon>
        <taxon>Tracheophyta</taxon>
        <taxon>Spermatophyta</taxon>
        <taxon>Magnoliopsida</taxon>
        <taxon>Ranunculales</taxon>
        <taxon>Circaeasteraceae</taxon>
        <taxon>Kingdonia</taxon>
    </lineage>
</organism>
<feature type="non-terminal residue" evidence="1">
    <location>
        <position position="1"/>
    </location>
</feature>
<dbReference type="Proteomes" id="UP000541444">
    <property type="component" value="Unassembled WGS sequence"/>
</dbReference>
<gene>
    <name evidence="1" type="ORF">GIB67_000577</name>
</gene>
<evidence type="ECO:0000313" key="2">
    <source>
        <dbReference type="Proteomes" id="UP000541444"/>
    </source>
</evidence>
<evidence type="ECO:0000313" key="1">
    <source>
        <dbReference type="EMBL" id="KAF6154693.1"/>
    </source>
</evidence>
<comment type="caution">
    <text evidence="1">The sequence shown here is derived from an EMBL/GenBank/DDBJ whole genome shotgun (WGS) entry which is preliminary data.</text>
</comment>
<protein>
    <submittedName>
        <fullName evidence="1">Uncharacterized protein</fullName>
    </submittedName>
</protein>
<dbReference type="EMBL" id="JACGCM010001471">
    <property type="protein sequence ID" value="KAF6154693.1"/>
    <property type="molecule type" value="Genomic_DNA"/>
</dbReference>
<accession>A0A7J7MIG9</accession>
<keyword evidence="2" id="KW-1185">Reference proteome</keyword>
<reference evidence="1 2" key="1">
    <citation type="journal article" date="2020" name="IScience">
        <title>Genome Sequencing of the Endangered Kingdonia uniflora (Circaeasteraceae, Ranunculales) Reveals Potential Mechanisms of Evolutionary Specialization.</title>
        <authorList>
            <person name="Sun Y."/>
            <person name="Deng T."/>
            <person name="Zhang A."/>
            <person name="Moore M.J."/>
            <person name="Landis J.B."/>
            <person name="Lin N."/>
            <person name="Zhang H."/>
            <person name="Zhang X."/>
            <person name="Huang J."/>
            <person name="Zhang X."/>
            <person name="Sun H."/>
            <person name="Wang H."/>
        </authorList>
    </citation>
    <scope>NUCLEOTIDE SEQUENCE [LARGE SCALE GENOMIC DNA]</scope>
    <source>
        <strain evidence="1">TB1705</strain>
        <tissue evidence="1">Leaf</tissue>
    </source>
</reference>
<proteinExistence type="predicted"/>
<sequence length="53" mass="6089">KNNENKAFLFQFSISINSRFNLYWPTIFSNGNDVLGFSNETNAIDRKKLGTCI</sequence>